<name>A0A1H1DV72_9FLAO</name>
<reference evidence="4" key="1">
    <citation type="submission" date="2016-10" db="EMBL/GenBank/DDBJ databases">
        <authorList>
            <person name="Varghese N."/>
            <person name="Submissions S."/>
        </authorList>
    </citation>
    <scope>NUCLEOTIDE SEQUENCE [LARGE SCALE GENOMIC DNA]</scope>
    <source>
        <strain evidence="4">DSM 17072</strain>
    </source>
</reference>
<gene>
    <name evidence="3" type="ORF">SAMN05421664_2648</name>
</gene>
<dbReference type="Gene3D" id="3.40.50.720">
    <property type="entry name" value="NAD(P)-binding Rossmann-like Domain"/>
    <property type="match status" value="1"/>
</dbReference>
<sequence length="251" mass="26806">MKIMVIGGTGLIGSKLVNSLKNLGHEVVAASPNSGVNTLTGEGLDQALENADVVVDVANSPSFADNDVMNFFKTSGENLMKAEKKAGVNHHIALSVVGTERLQESGYFRAKQVQEDIIKAAGIPYSIVHSTQFFEFVGGIVKSSTVDDKILVSPALIQPIASDDVVKAMTAVTIGEPKNTTVEIGGPEKIKLSDLVKKYTSIMKNADEVVSNPDATYFGAPLNDSTLLPGDEAKLGTIRYDEWISNPDNQR</sequence>
<dbReference type="STRING" id="311333.SAMN05421664_2648"/>
<dbReference type="PANTHER" id="PTHR42748">
    <property type="entry name" value="NITROGEN METABOLITE REPRESSION PROTEIN NMRA FAMILY MEMBER"/>
    <property type="match status" value="1"/>
</dbReference>
<dbReference type="InterPro" id="IPR036291">
    <property type="entry name" value="NAD(P)-bd_dom_sf"/>
</dbReference>
<dbReference type="InterPro" id="IPR051164">
    <property type="entry name" value="NmrA-like_oxidored"/>
</dbReference>
<accession>A0A1H1DV72</accession>
<evidence type="ECO:0000313" key="3">
    <source>
        <dbReference type="EMBL" id="SDQ80240.1"/>
    </source>
</evidence>
<dbReference type="Proteomes" id="UP000199627">
    <property type="component" value="Unassembled WGS sequence"/>
</dbReference>
<feature type="domain" description="NAD(P)-binding" evidence="2">
    <location>
        <begin position="7"/>
        <end position="133"/>
    </location>
</feature>
<evidence type="ECO:0000256" key="1">
    <source>
        <dbReference type="ARBA" id="ARBA00022857"/>
    </source>
</evidence>
<keyword evidence="4" id="KW-1185">Reference proteome</keyword>
<dbReference type="PANTHER" id="PTHR42748:SF3">
    <property type="entry name" value="BLL4366 PROTEIN"/>
    <property type="match status" value="1"/>
</dbReference>
<dbReference type="InterPro" id="IPR016040">
    <property type="entry name" value="NAD(P)-bd_dom"/>
</dbReference>
<dbReference type="Pfam" id="PF13460">
    <property type="entry name" value="NAD_binding_10"/>
    <property type="match status" value="1"/>
</dbReference>
<evidence type="ECO:0000259" key="2">
    <source>
        <dbReference type="Pfam" id="PF13460"/>
    </source>
</evidence>
<organism evidence="3 4">
    <name type="scientific">Chryseobacterium soldanellicola</name>
    <dbReference type="NCBI Taxonomy" id="311333"/>
    <lineage>
        <taxon>Bacteria</taxon>
        <taxon>Pseudomonadati</taxon>
        <taxon>Bacteroidota</taxon>
        <taxon>Flavobacteriia</taxon>
        <taxon>Flavobacteriales</taxon>
        <taxon>Weeksellaceae</taxon>
        <taxon>Chryseobacterium group</taxon>
        <taxon>Chryseobacterium</taxon>
    </lineage>
</organism>
<dbReference type="OrthoDB" id="9771302at2"/>
<dbReference type="AlphaFoldDB" id="A0A1H1DV72"/>
<proteinExistence type="predicted"/>
<dbReference type="EMBL" id="FNKL01000003">
    <property type="protein sequence ID" value="SDQ80240.1"/>
    <property type="molecule type" value="Genomic_DNA"/>
</dbReference>
<protein>
    <submittedName>
        <fullName evidence="3">Uncharacterized conserved protein YbjT, contains NAD(P)-binding and DUF2867 domains</fullName>
    </submittedName>
</protein>
<dbReference type="SUPFAM" id="SSF51735">
    <property type="entry name" value="NAD(P)-binding Rossmann-fold domains"/>
    <property type="match status" value="1"/>
</dbReference>
<keyword evidence="1" id="KW-0521">NADP</keyword>
<evidence type="ECO:0000313" key="4">
    <source>
        <dbReference type="Proteomes" id="UP000199627"/>
    </source>
</evidence>